<proteinExistence type="predicted"/>
<comment type="caution">
    <text evidence="2">The sequence shown here is derived from an EMBL/GenBank/DDBJ whole genome shotgun (WGS) entry which is preliminary data.</text>
</comment>
<dbReference type="VEuPathDB" id="TrichDB:TRFO_21809"/>
<keyword evidence="1" id="KW-1133">Transmembrane helix</keyword>
<feature type="transmembrane region" description="Helical" evidence="1">
    <location>
        <begin position="148"/>
        <end position="169"/>
    </location>
</feature>
<dbReference type="RefSeq" id="XP_068362457.1">
    <property type="nucleotide sequence ID" value="XM_068502200.1"/>
</dbReference>
<evidence type="ECO:0000313" key="2">
    <source>
        <dbReference type="EMBL" id="OHT09321.1"/>
    </source>
</evidence>
<dbReference type="GeneID" id="94836904"/>
<keyword evidence="1" id="KW-0472">Membrane</keyword>
<organism evidence="2 3">
    <name type="scientific">Tritrichomonas foetus</name>
    <dbReference type="NCBI Taxonomy" id="1144522"/>
    <lineage>
        <taxon>Eukaryota</taxon>
        <taxon>Metamonada</taxon>
        <taxon>Parabasalia</taxon>
        <taxon>Tritrichomonadida</taxon>
        <taxon>Tritrichomonadidae</taxon>
        <taxon>Tritrichomonas</taxon>
    </lineage>
</organism>
<dbReference type="EMBL" id="MLAK01000642">
    <property type="protein sequence ID" value="OHT09321.1"/>
    <property type="molecule type" value="Genomic_DNA"/>
</dbReference>
<keyword evidence="1" id="KW-0812">Transmembrane</keyword>
<dbReference type="Proteomes" id="UP000179807">
    <property type="component" value="Unassembled WGS sequence"/>
</dbReference>
<sequence>MNEYLTNVFLKGSVIIRYLADMMNHIGNWNVMYFHGRLNSIHIIFSILEANIKLLNPEICLLLCKYLDDFLESDNYSILCPISNASLSILINNKFEYFYRYLRLLVTSHIMEKLNAIETQRNETNQFDNNMEIITIIKNRILSPLWQITWNASLMNKFIAVFIIAVIYGNNNDRFGNSLTGYQKNFSLFHIISLYFSN</sequence>
<name>A0A1J4KD22_9EUKA</name>
<keyword evidence="3" id="KW-1185">Reference proteome</keyword>
<gene>
    <name evidence="2" type="ORF">TRFO_21809</name>
</gene>
<evidence type="ECO:0000313" key="3">
    <source>
        <dbReference type="Proteomes" id="UP000179807"/>
    </source>
</evidence>
<reference evidence="2" key="1">
    <citation type="submission" date="2016-10" db="EMBL/GenBank/DDBJ databases">
        <authorList>
            <person name="Benchimol M."/>
            <person name="Almeida L.G."/>
            <person name="Vasconcelos A.T."/>
            <person name="Perreira-Neves A."/>
            <person name="Rosa I.A."/>
            <person name="Tasca T."/>
            <person name="Bogo M.R."/>
            <person name="de Souza W."/>
        </authorList>
    </citation>
    <scope>NUCLEOTIDE SEQUENCE [LARGE SCALE GENOMIC DNA]</scope>
    <source>
        <strain evidence="2">K</strain>
    </source>
</reference>
<evidence type="ECO:0000256" key="1">
    <source>
        <dbReference type="SAM" id="Phobius"/>
    </source>
</evidence>
<accession>A0A1J4KD22</accession>
<dbReference type="AlphaFoldDB" id="A0A1J4KD22"/>
<protein>
    <submittedName>
        <fullName evidence="2">Uncharacterized protein</fullName>
    </submittedName>
</protein>